<protein>
    <submittedName>
        <fullName evidence="1">Uncharacterized protein</fullName>
    </submittedName>
</protein>
<dbReference type="STRING" id="1089305.SAMN05444148_2837"/>
<keyword evidence="2" id="KW-1185">Reference proteome</keyword>
<sequence length="287" mass="34057">MIRLATFENNSFEPFKTISQESYDLLRADCDVLKKSYTQFVVFKNLQLNLKDYFDFIDKWTNVPAYKMDVRIANDIHFVMYANKLILNVLMSFIFFVDNAKAFTKRNHGVKAQESFILLTNEIYDKSFAYRFLYKLRNYSVHLGFALEVINIGINFNHKNPEISEHSIKLLVDLDLLLKEKKLFGKRVHDELKEMKDSDTELNLIPLINELSHYIMELQKNIYSFQKEELTNSIENMEMFVGNNKTKTNAIKVYHNIERKGKEVSFSVYDVPYDMLTEFKNTYKNWC</sequence>
<dbReference type="OrthoDB" id="1374948at2"/>
<dbReference type="AlphaFoldDB" id="A0A1M5VW39"/>
<evidence type="ECO:0000313" key="2">
    <source>
        <dbReference type="Proteomes" id="UP000184522"/>
    </source>
</evidence>
<reference evidence="2" key="1">
    <citation type="submission" date="2016-11" db="EMBL/GenBank/DDBJ databases">
        <authorList>
            <person name="Varghese N."/>
            <person name="Submissions S."/>
        </authorList>
    </citation>
    <scope>NUCLEOTIDE SEQUENCE [LARGE SCALE GENOMIC DNA]</scope>
    <source>
        <strain evidence="2">DSM 25330</strain>
    </source>
</reference>
<accession>A0A1M5VW39</accession>
<gene>
    <name evidence="1" type="ORF">SAMN05444148_2837</name>
</gene>
<dbReference type="Proteomes" id="UP000184522">
    <property type="component" value="Unassembled WGS sequence"/>
</dbReference>
<dbReference type="RefSeq" id="WP_073087693.1">
    <property type="nucleotide sequence ID" value="NZ_FQWS01000006.1"/>
</dbReference>
<name>A0A1M5VW39_9FLAO</name>
<organism evidence="1 2">
    <name type="scientific">Winogradskyella jejuensis</name>
    <dbReference type="NCBI Taxonomy" id="1089305"/>
    <lineage>
        <taxon>Bacteria</taxon>
        <taxon>Pseudomonadati</taxon>
        <taxon>Bacteroidota</taxon>
        <taxon>Flavobacteriia</taxon>
        <taxon>Flavobacteriales</taxon>
        <taxon>Flavobacteriaceae</taxon>
        <taxon>Winogradskyella</taxon>
    </lineage>
</organism>
<proteinExistence type="predicted"/>
<evidence type="ECO:0000313" key="1">
    <source>
        <dbReference type="EMBL" id="SHH79456.1"/>
    </source>
</evidence>
<dbReference type="EMBL" id="FQWS01000006">
    <property type="protein sequence ID" value="SHH79456.1"/>
    <property type="molecule type" value="Genomic_DNA"/>
</dbReference>